<proteinExistence type="predicted"/>
<feature type="non-terminal residue" evidence="1">
    <location>
        <position position="72"/>
    </location>
</feature>
<accession>A0AAN8ZNV6</accession>
<keyword evidence="2" id="KW-1185">Reference proteome</keyword>
<organism evidence="1 2">
    <name type="scientific">Halocaridina rubra</name>
    <name type="common">Hawaiian red shrimp</name>
    <dbReference type="NCBI Taxonomy" id="373956"/>
    <lineage>
        <taxon>Eukaryota</taxon>
        <taxon>Metazoa</taxon>
        <taxon>Ecdysozoa</taxon>
        <taxon>Arthropoda</taxon>
        <taxon>Crustacea</taxon>
        <taxon>Multicrustacea</taxon>
        <taxon>Malacostraca</taxon>
        <taxon>Eumalacostraca</taxon>
        <taxon>Eucarida</taxon>
        <taxon>Decapoda</taxon>
        <taxon>Pleocyemata</taxon>
        <taxon>Caridea</taxon>
        <taxon>Atyoidea</taxon>
        <taxon>Atyidae</taxon>
        <taxon>Halocaridina</taxon>
    </lineage>
</organism>
<dbReference type="EMBL" id="JAXCGZ010023107">
    <property type="protein sequence ID" value="KAK7017065.1"/>
    <property type="molecule type" value="Genomic_DNA"/>
</dbReference>
<dbReference type="Proteomes" id="UP001381693">
    <property type="component" value="Unassembled WGS sequence"/>
</dbReference>
<dbReference type="AlphaFoldDB" id="A0AAN8ZNV6"/>
<comment type="caution">
    <text evidence="1">The sequence shown here is derived from an EMBL/GenBank/DDBJ whole genome shotgun (WGS) entry which is preliminary data.</text>
</comment>
<evidence type="ECO:0000313" key="1">
    <source>
        <dbReference type="EMBL" id="KAK7017065.1"/>
    </source>
</evidence>
<dbReference type="CDD" id="cd00590">
    <property type="entry name" value="RRM_SF"/>
    <property type="match status" value="1"/>
</dbReference>
<gene>
    <name evidence="1" type="ORF">SK128_006330</name>
</gene>
<name>A0AAN8ZNV6_HALRR</name>
<protein>
    <submittedName>
        <fullName evidence="1">Uncharacterized protein</fullName>
    </submittedName>
</protein>
<reference evidence="1 2" key="1">
    <citation type="submission" date="2023-11" db="EMBL/GenBank/DDBJ databases">
        <title>Halocaridina rubra genome assembly.</title>
        <authorList>
            <person name="Smith C."/>
        </authorList>
    </citation>
    <scope>NUCLEOTIDE SEQUENCE [LARGE SCALE GENOMIC DNA]</scope>
    <source>
        <strain evidence="1">EP-1</strain>
        <tissue evidence="1">Whole</tissue>
    </source>
</reference>
<evidence type="ECO:0000313" key="2">
    <source>
        <dbReference type="Proteomes" id="UP001381693"/>
    </source>
</evidence>
<sequence length="72" mass="8463">MAAASNLHPKTDILHLKDEFNPRGHPKHWRLLPRSRLQLKKNPEEAFYIVALCVARLILMERKAIFMTRTKT</sequence>